<dbReference type="AlphaFoldDB" id="A0A059E9G4"/>
<accession>A0A059E9G4</accession>
<name>A0A059E9G4_9PROT</name>
<reference evidence="1 2" key="1">
    <citation type="journal article" date="2014" name="Antonie Van Leeuwenhoek">
        <title>Hyphomonas beringensis sp. nov. and Hyphomonas chukchiensis sp. nov., isolated from surface seawater of the Bering Sea and Chukchi Sea.</title>
        <authorList>
            <person name="Li C."/>
            <person name="Lai Q."/>
            <person name="Li G."/>
            <person name="Dong C."/>
            <person name="Wang J."/>
            <person name="Liao Y."/>
            <person name="Shao Z."/>
        </authorList>
    </citation>
    <scope>NUCLEOTIDE SEQUENCE [LARGE SCALE GENOMIC DNA]</scope>
    <source>
        <strain evidence="1 2">22II1-22F38</strain>
    </source>
</reference>
<dbReference type="InterPro" id="IPR012668">
    <property type="entry name" value="CHP02466"/>
</dbReference>
<evidence type="ECO:0000313" key="2">
    <source>
        <dbReference type="Proteomes" id="UP000024547"/>
    </source>
</evidence>
<dbReference type="OrthoDB" id="9783136at2"/>
<dbReference type="EMBL" id="AWFH01000003">
    <property type="protein sequence ID" value="KCZ64559.1"/>
    <property type="molecule type" value="Genomic_DNA"/>
</dbReference>
<dbReference type="STRING" id="1280948.HY36_13275"/>
<comment type="caution">
    <text evidence="1">The sequence shown here is derived from an EMBL/GenBank/DDBJ whole genome shotgun (WGS) entry which is preliminary data.</text>
</comment>
<dbReference type="PATRIC" id="fig|1280948.3.peg.894"/>
<proteinExistence type="predicted"/>
<dbReference type="Pfam" id="PF13759">
    <property type="entry name" value="2OG-FeII_Oxy_5"/>
    <property type="match status" value="1"/>
</dbReference>
<evidence type="ECO:0008006" key="3">
    <source>
        <dbReference type="Google" id="ProtNLM"/>
    </source>
</evidence>
<dbReference type="NCBIfam" id="TIGR02466">
    <property type="entry name" value="TIGR02466 family protein"/>
    <property type="match status" value="1"/>
</dbReference>
<evidence type="ECO:0000313" key="1">
    <source>
        <dbReference type="EMBL" id="KCZ64559.1"/>
    </source>
</evidence>
<dbReference type="SUPFAM" id="SSF51197">
    <property type="entry name" value="Clavaminate synthase-like"/>
    <property type="match status" value="1"/>
</dbReference>
<dbReference type="Proteomes" id="UP000024547">
    <property type="component" value="Unassembled WGS sequence"/>
</dbReference>
<dbReference type="eggNOG" id="ENOG502Z7JJ">
    <property type="taxonomic scope" value="Bacteria"/>
</dbReference>
<dbReference type="Gene3D" id="2.60.120.620">
    <property type="entry name" value="q2cbj1_9rhob like domain"/>
    <property type="match status" value="1"/>
</dbReference>
<gene>
    <name evidence="1" type="ORF">HY36_13275</name>
</gene>
<organism evidence="1 2">
    <name type="scientific">Hyphomonas atlantica</name>
    <dbReference type="NCBI Taxonomy" id="1280948"/>
    <lineage>
        <taxon>Bacteria</taxon>
        <taxon>Pseudomonadati</taxon>
        <taxon>Pseudomonadota</taxon>
        <taxon>Alphaproteobacteria</taxon>
        <taxon>Hyphomonadales</taxon>
        <taxon>Hyphomonadaceae</taxon>
        <taxon>Hyphomonas</taxon>
    </lineage>
</organism>
<dbReference type="RefSeq" id="WP_035549004.1">
    <property type="nucleotide sequence ID" value="NZ_AWFH01000003.1"/>
</dbReference>
<keyword evidence="2" id="KW-1185">Reference proteome</keyword>
<protein>
    <recommendedName>
        <fullName evidence="3">Fe2OG dioxygenase domain-containing protein</fullName>
    </recommendedName>
</protein>
<sequence>MTTRSLFPTLIRTESLGAADLATRLEHVCWVLAEDDQAGNEWCEKQGYGGYTSYASLDDLPERFPEFAELKALLDPIAASFAEELLWDMAGLSLQLDAIWVNILEPDFGHSNHIHPGSVISGTFYVAIPDGAARLKLEDPRLSRMMAAPQLRDDVPEDRQRFVYLAPEAGQAIMWESWLRHEVPPNMGEEPRVSISFNYALKRA</sequence>